<dbReference type="RefSeq" id="WP_009534705.1">
    <property type="nucleotide sequence ID" value="NZ_KE148312.1"/>
</dbReference>
<dbReference type="PATRIC" id="fig|796943.3.peg.1256"/>
<evidence type="ECO:0000256" key="4">
    <source>
        <dbReference type="ARBA" id="ARBA00022525"/>
    </source>
</evidence>
<name>G9WNB4_9FIRM</name>
<reference evidence="13" key="2">
    <citation type="submission" date="2013-03" db="EMBL/GenBank/DDBJ databases">
        <title>The Genome Sequence of Oribacterium sp. ACB1.</title>
        <authorList>
            <consortium name="The Broad Institute Genomics Platform"/>
            <consortium name="The Broad Institute Genome Sequencing Center for Infectious Disease"/>
            <person name="Earl A."/>
            <person name="Ward D."/>
            <person name="Feldgarden M."/>
            <person name="Gevers D."/>
            <person name="Sizova M."/>
            <person name="Hazen A."/>
            <person name="Epstein S."/>
            <person name="Walker B."/>
            <person name="Young S."/>
            <person name="Zeng Q."/>
            <person name="Gargeya S."/>
            <person name="Fitzgerald M."/>
            <person name="Haas B."/>
            <person name="Abouelleil A."/>
            <person name="Allen A.W."/>
            <person name="Alvarado L."/>
            <person name="Arachchi H.M."/>
            <person name="Berlin A.M."/>
            <person name="Chapman S.B."/>
            <person name="Gainer-Dewar J."/>
            <person name="Goldberg J."/>
            <person name="Griggs A."/>
            <person name="Gujja S."/>
            <person name="Hansen M."/>
            <person name="Howarth C."/>
            <person name="Imamovic A."/>
            <person name="Ireland A."/>
            <person name="Larimer J."/>
            <person name="McCowan C."/>
            <person name="Murphy C."/>
            <person name="Pearson M."/>
            <person name="Poon T.W."/>
            <person name="Priest M."/>
            <person name="Roberts A."/>
            <person name="Saif S."/>
            <person name="Shea T."/>
            <person name="Sisk P."/>
            <person name="Sykes S."/>
            <person name="Wortman J."/>
            <person name="Nusbaum C."/>
            <person name="Birren B."/>
        </authorList>
    </citation>
    <scope>NUCLEOTIDE SEQUENCE [LARGE SCALE GENOMIC DNA]</scope>
    <source>
        <strain evidence="13">ACB1</strain>
    </source>
</reference>
<evidence type="ECO:0000256" key="8">
    <source>
        <dbReference type="SAM" id="Phobius"/>
    </source>
</evidence>
<evidence type="ECO:0000259" key="12">
    <source>
        <dbReference type="Pfam" id="PF17961"/>
    </source>
</evidence>
<evidence type="ECO:0000259" key="11">
    <source>
        <dbReference type="Pfam" id="PF17802"/>
    </source>
</evidence>
<evidence type="ECO:0008006" key="15">
    <source>
        <dbReference type="Google" id="ProtNLM"/>
    </source>
</evidence>
<dbReference type="Gene3D" id="2.60.40.10">
    <property type="entry name" value="Immunoglobulins"/>
    <property type="match status" value="1"/>
</dbReference>
<dbReference type="PANTHER" id="PTHR36108:SF13">
    <property type="entry name" value="COLOSSIN-B-RELATED"/>
    <property type="match status" value="1"/>
</dbReference>
<dbReference type="InterPro" id="IPR011252">
    <property type="entry name" value="Fibrogen-bd_dom1"/>
</dbReference>
<feature type="domain" description="CNA-B" evidence="10">
    <location>
        <begin position="619"/>
        <end position="696"/>
    </location>
</feature>
<keyword evidence="8" id="KW-0812">Transmembrane</keyword>
<keyword evidence="3" id="KW-0134">Cell wall</keyword>
<dbReference type="Pfam" id="PF05738">
    <property type="entry name" value="Cna_B"/>
    <property type="match status" value="2"/>
</dbReference>
<gene>
    <name evidence="13" type="ORF">HMPREF9625_00847</name>
</gene>
<evidence type="ECO:0000256" key="5">
    <source>
        <dbReference type="ARBA" id="ARBA00022729"/>
    </source>
</evidence>
<evidence type="ECO:0000259" key="10">
    <source>
        <dbReference type="Pfam" id="PF05738"/>
    </source>
</evidence>
<dbReference type="InterPro" id="IPR041033">
    <property type="entry name" value="SpaA_PFL_dom_1"/>
</dbReference>
<feature type="chain" id="PRO_5039161594" description="Gram-positive cocci surface proteins LPxTG domain-containing protein" evidence="9">
    <location>
        <begin position="25"/>
        <end position="816"/>
    </location>
</feature>
<dbReference type="HOGENOM" id="CLU_017815_0_0_9"/>
<dbReference type="GO" id="GO:0007155">
    <property type="term" value="P:cell adhesion"/>
    <property type="evidence" value="ECO:0007669"/>
    <property type="project" value="InterPro"/>
</dbReference>
<feature type="transmembrane region" description="Helical" evidence="8">
    <location>
        <begin position="790"/>
        <end position="808"/>
    </location>
</feature>
<comment type="caution">
    <text evidence="13">The sequence shown here is derived from an EMBL/GenBank/DDBJ whole genome shotgun (WGS) entry which is preliminary data.</text>
</comment>
<evidence type="ECO:0000256" key="2">
    <source>
        <dbReference type="ARBA" id="ARBA00007257"/>
    </source>
</evidence>
<keyword evidence="8" id="KW-1133">Transmembrane helix</keyword>
<dbReference type="Pfam" id="PF17961">
    <property type="entry name" value="Big_8"/>
    <property type="match status" value="1"/>
</dbReference>
<dbReference type="AlphaFoldDB" id="G9WNB4"/>
<feature type="compositionally biased region" description="Basic and acidic residues" evidence="7">
    <location>
        <begin position="748"/>
        <end position="772"/>
    </location>
</feature>
<accession>G9WNB4</accession>
<feature type="domain" description="SpaA-like prealbumin fold" evidence="11">
    <location>
        <begin position="427"/>
        <end position="499"/>
    </location>
</feature>
<evidence type="ECO:0000256" key="6">
    <source>
        <dbReference type="ARBA" id="ARBA00023088"/>
    </source>
</evidence>
<dbReference type="CDD" id="cd00222">
    <property type="entry name" value="CollagenBindB"/>
    <property type="match status" value="2"/>
</dbReference>
<feature type="domain" description="CNA-B" evidence="10">
    <location>
        <begin position="522"/>
        <end position="611"/>
    </location>
</feature>
<keyword evidence="6" id="KW-0572">Peptidoglycan-anchor</keyword>
<dbReference type="PANTHER" id="PTHR36108">
    <property type="entry name" value="COLOSSIN-B-RELATED"/>
    <property type="match status" value="1"/>
</dbReference>
<dbReference type="Gene3D" id="2.60.40.1140">
    <property type="entry name" value="Collagen-binding surface protein Cna, B-type domain"/>
    <property type="match status" value="2"/>
</dbReference>
<proteinExistence type="inferred from homology"/>
<protein>
    <recommendedName>
        <fullName evidence="15">Gram-positive cocci surface proteins LPxTG domain-containing protein</fullName>
    </recommendedName>
</protein>
<feature type="region of interest" description="Disordered" evidence="7">
    <location>
        <begin position="730"/>
        <end position="781"/>
    </location>
</feature>
<keyword evidence="5 9" id="KW-0732">Signal</keyword>
<dbReference type="Proteomes" id="UP000018461">
    <property type="component" value="Unassembled WGS sequence"/>
</dbReference>
<feature type="region of interest" description="Disordered" evidence="7">
    <location>
        <begin position="34"/>
        <end position="73"/>
    </location>
</feature>
<dbReference type="Gene3D" id="2.60.40.1280">
    <property type="match status" value="1"/>
</dbReference>
<dbReference type="SUPFAM" id="SSF49401">
    <property type="entry name" value="Bacterial adhesins"/>
    <property type="match status" value="1"/>
</dbReference>
<evidence type="ECO:0000256" key="7">
    <source>
        <dbReference type="SAM" id="MobiDB-lite"/>
    </source>
</evidence>
<evidence type="ECO:0000256" key="9">
    <source>
        <dbReference type="SAM" id="SignalP"/>
    </source>
</evidence>
<evidence type="ECO:0000313" key="14">
    <source>
        <dbReference type="Proteomes" id="UP000018461"/>
    </source>
</evidence>
<feature type="compositionally biased region" description="Basic and acidic residues" evidence="7">
    <location>
        <begin position="52"/>
        <end position="70"/>
    </location>
</feature>
<sequence length="816" mass="89605">MIQKRKLLAIFMAAAMAWQGFSLAQAEEIGPGVVSQSNISNSSENSGIPSEEDIRAAQAKTEEEKAEEASARQNLALTPLEAMTTESSKVILLNPISASYTNKEGTASYDGAGLSNNGEFGIKMEFAIPSDAQVKVGDTSSVNMPASFTAPSAKDFEIREGENLIAKAHYAAESNTVLLTYEPYVEQKSDIRFNLFLTMQVNRSTEPTARSISTEIRINNYASFPIAGSINYTGIEKETDFNFVKNVKQSLEEATDPQTGNKIYLARYQILINLGEARSNLILRDTLGEGTFSYYIDDNHPVSVRKGVWERGHFEGGTWISDPINGSNFDLRNQSRTGAATHEMAAESAFRNNAPGRKSFSINLGNVNRTEGYEIVYYAKFDGVPLQNFNYTNTAELTSDGNGEPLRKSQTLTIQKALGSASGDNYKIKIKKVNEENQPLSGAVFAVANSSGQQVGQLTTDANGDAVIENLVRDNYTVQEISAPSGYILSTEQYQINADSFDLAKVANLRVENVKSGQNRSIPVTTKWVDAGNQAQGRPGKVIVELLRNGSFTGDTVELTQGTGWKAFFRELPKYDNSGKLYQYGVREQSVAGYYPTLSGTQDSGFNMVNTVSSKVSIPVTAVWKGKGENPASVTVRLMANDKEIATQQLSADNNWQYTFTNLERNKDGQEIRYNLTEDVVPGYSTELSGDNTTGYQNIFVNTKLKTNPLPSGNAVTVGNPAETSHFDQKIAKKKEEKAETSSVLGVSRDKETKKEEAKGNEDDKENKDAKGEVLGAERNTKTGDYSRNLQYLFFFAASGFGLFAFFYKEKKRKVN</sequence>
<evidence type="ECO:0000256" key="3">
    <source>
        <dbReference type="ARBA" id="ARBA00022512"/>
    </source>
</evidence>
<dbReference type="Pfam" id="PF17802">
    <property type="entry name" value="SpaA"/>
    <property type="match status" value="1"/>
</dbReference>
<feature type="compositionally biased region" description="Low complexity" evidence="7">
    <location>
        <begin position="35"/>
        <end position="49"/>
    </location>
</feature>
<comment type="similarity">
    <text evidence="2">Belongs to the serine-aspartate repeat-containing protein (SDr) family.</text>
</comment>
<evidence type="ECO:0000313" key="13">
    <source>
        <dbReference type="EMBL" id="EHL11280.1"/>
    </source>
</evidence>
<dbReference type="InterPro" id="IPR041171">
    <property type="entry name" value="SDR_Ig"/>
</dbReference>
<reference evidence="13" key="1">
    <citation type="submission" date="2011-08" db="EMBL/GenBank/DDBJ databases">
        <authorList>
            <consortium name="The Broad Institute Genome Sequencing Platform"/>
            <person name="Earl A."/>
            <person name="Ward D."/>
            <person name="Feldgarden M."/>
            <person name="Gevers D."/>
            <person name="Sizova M."/>
            <person name="Hazen A."/>
            <person name="Epstein S."/>
            <person name="Young S.K."/>
            <person name="Zeng Q."/>
            <person name="Gargeya S."/>
            <person name="Fitzgerald M."/>
            <person name="Haas B."/>
            <person name="Abouelleil A."/>
            <person name="Alvarado L."/>
            <person name="Arachchi H.M."/>
            <person name="Berlin A."/>
            <person name="Brown A."/>
            <person name="Chapman S.B."/>
            <person name="Chen Z."/>
            <person name="Dunbar C."/>
            <person name="Freedman E."/>
            <person name="Gearin G."/>
            <person name="Gellesch M."/>
            <person name="Goldberg J."/>
            <person name="Griggs A."/>
            <person name="Gujja S."/>
            <person name="Heiman D."/>
            <person name="Howarth C."/>
            <person name="Larson L."/>
            <person name="Lui A."/>
            <person name="MacDonald P.J.P."/>
            <person name="Montmayeur A."/>
            <person name="Murphy C."/>
            <person name="Neiman D."/>
            <person name="Pearson M."/>
            <person name="Priest M."/>
            <person name="Roberts A."/>
            <person name="Saif S."/>
            <person name="Shea T."/>
            <person name="Shenoy N."/>
            <person name="Sisk P."/>
            <person name="Stolte C."/>
            <person name="Sykes S."/>
            <person name="Wortman J."/>
            <person name="Nusbaum C."/>
            <person name="Birren B."/>
        </authorList>
    </citation>
    <scope>NUCLEOTIDE SEQUENCE</scope>
    <source>
        <strain evidence="13">ACB1</strain>
    </source>
</reference>
<keyword evidence="4" id="KW-0964">Secreted</keyword>
<organism evidence="13 14">
    <name type="scientific">Oribacterium parvum ACB1</name>
    <dbReference type="NCBI Taxonomy" id="796943"/>
    <lineage>
        <taxon>Bacteria</taxon>
        <taxon>Bacillati</taxon>
        <taxon>Bacillota</taxon>
        <taxon>Clostridia</taxon>
        <taxon>Lachnospirales</taxon>
        <taxon>Lachnospiraceae</taxon>
        <taxon>Oribacterium</taxon>
    </lineage>
</organism>
<dbReference type="SUPFAM" id="SSF49478">
    <property type="entry name" value="Cna protein B-type domain"/>
    <property type="match status" value="3"/>
</dbReference>
<dbReference type="EMBL" id="AFZC02000003">
    <property type="protein sequence ID" value="EHL11280.1"/>
    <property type="molecule type" value="Genomic_DNA"/>
</dbReference>
<feature type="compositionally biased region" description="Basic and acidic residues" evidence="7">
    <location>
        <begin position="730"/>
        <end position="740"/>
    </location>
</feature>
<dbReference type="InterPro" id="IPR008454">
    <property type="entry name" value="Collagen-bd_Cna-like_B-typ_dom"/>
</dbReference>
<keyword evidence="14" id="KW-1185">Reference proteome</keyword>
<dbReference type="InterPro" id="IPR013783">
    <property type="entry name" value="Ig-like_fold"/>
</dbReference>
<dbReference type="InterPro" id="IPR008966">
    <property type="entry name" value="Adhesion_dom_sf"/>
</dbReference>
<keyword evidence="8" id="KW-0472">Membrane</keyword>
<evidence type="ECO:0000256" key="1">
    <source>
        <dbReference type="ARBA" id="ARBA00004168"/>
    </source>
</evidence>
<feature type="signal peptide" evidence="9">
    <location>
        <begin position="1"/>
        <end position="24"/>
    </location>
</feature>
<comment type="subcellular location">
    <subcellularLocation>
        <location evidence="1">Secreted</location>
        <location evidence="1">Cell wall</location>
        <topology evidence="1">Peptidoglycan-anchor</topology>
    </subcellularLocation>
</comment>
<dbReference type="STRING" id="796943.HMPREF9625_00847"/>
<feature type="domain" description="SDR-like Ig" evidence="12">
    <location>
        <begin position="119"/>
        <end position="208"/>
    </location>
</feature>